<dbReference type="PANTHER" id="PTHR11825:SF70">
    <property type="entry name" value="BRANCHED-CHAIN-AMINO-ACID AMINOTRANSFERASE, CYTOSOLIC"/>
    <property type="match status" value="1"/>
</dbReference>
<dbReference type="EMBL" id="CALSGD010001623">
    <property type="protein sequence ID" value="CAH7431941.1"/>
    <property type="molecule type" value="Genomic_DNA"/>
</dbReference>
<dbReference type="GO" id="GO:0009098">
    <property type="term" value="P:L-leucine biosynthetic process"/>
    <property type="evidence" value="ECO:0007669"/>
    <property type="project" value="TreeGrafter"/>
</dbReference>
<keyword evidence="6 18" id="KW-0032">Aminotransferase</keyword>
<dbReference type="InterPro" id="IPR036038">
    <property type="entry name" value="Aminotransferase-like"/>
</dbReference>
<evidence type="ECO:0000256" key="6">
    <source>
        <dbReference type="ARBA" id="ARBA00022576"/>
    </source>
</evidence>
<evidence type="ECO:0000313" key="19">
    <source>
        <dbReference type="EMBL" id="CAH7431941.1"/>
    </source>
</evidence>
<dbReference type="InterPro" id="IPR001544">
    <property type="entry name" value="Aminotrans_IV"/>
</dbReference>
<comment type="subunit">
    <text evidence="4">Homodimer.</text>
</comment>
<evidence type="ECO:0000256" key="9">
    <source>
        <dbReference type="ARBA" id="ARBA00022898"/>
    </source>
</evidence>
<comment type="subcellular location">
    <subcellularLocation>
        <location evidence="2">Cytoplasm</location>
    </subcellularLocation>
</comment>
<evidence type="ECO:0000256" key="13">
    <source>
        <dbReference type="ARBA" id="ARBA00050614"/>
    </source>
</evidence>
<keyword evidence="10" id="KW-0443">Lipid metabolism</keyword>
<proteinExistence type="inferred from homology"/>
<evidence type="ECO:0000256" key="15">
    <source>
        <dbReference type="ARBA" id="ARBA00057137"/>
    </source>
</evidence>
<keyword evidence="5" id="KW-0963">Cytoplasm</keyword>
<dbReference type="GO" id="GO:0004084">
    <property type="term" value="F:branched-chain-amino-acid transaminase activity"/>
    <property type="evidence" value="ECO:0007669"/>
    <property type="project" value="UniProtKB-EC"/>
</dbReference>
<evidence type="ECO:0000313" key="20">
    <source>
        <dbReference type="Proteomes" id="UP001152836"/>
    </source>
</evidence>
<evidence type="ECO:0000256" key="1">
    <source>
        <dbReference type="ARBA" id="ARBA00001933"/>
    </source>
</evidence>
<evidence type="ECO:0000256" key="11">
    <source>
        <dbReference type="ARBA" id="ARBA00023304"/>
    </source>
</evidence>
<dbReference type="InterPro" id="IPR018300">
    <property type="entry name" value="Aminotrans_IV_CS"/>
</dbReference>
<dbReference type="GO" id="GO:0009099">
    <property type="term" value="P:L-valine biosynthetic process"/>
    <property type="evidence" value="ECO:0007669"/>
    <property type="project" value="TreeGrafter"/>
</dbReference>
<comment type="catalytic activity">
    <reaction evidence="13">
        <text>L-valine + 2-oxoglutarate = 3-methyl-2-oxobutanoate + L-glutamate</text>
        <dbReference type="Rhea" id="RHEA:24813"/>
        <dbReference type="ChEBI" id="CHEBI:11851"/>
        <dbReference type="ChEBI" id="CHEBI:16810"/>
        <dbReference type="ChEBI" id="CHEBI:29985"/>
        <dbReference type="ChEBI" id="CHEBI:57762"/>
        <dbReference type="EC" id="2.6.1.42"/>
    </reaction>
    <physiologicalReaction direction="left-to-right" evidence="13">
        <dbReference type="Rhea" id="RHEA:24814"/>
    </physiologicalReaction>
</comment>
<keyword evidence="11 18" id="KW-0100">Branched-chain amino acid biosynthesis</keyword>
<evidence type="ECO:0000256" key="12">
    <source>
        <dbReference type="ARBA" id="ARBA00050522"/>
    </source>
</evidence>
<dbReference type="InterPro" id="IPR043132">
    <property type="entry name" value="BCAT-like_C"/>
</dbReference>
<dbReference type="Gene3D" id="3.30.470.10">
    <property type="match status" value="1"/>
</dbReference>
<dbReference type="GO" id="GO:0005739">
    <property type="term" value="C:mitochondrion"/>
    <property type="evidence" value="ECO:0007669"/>
    <property type="project" value="TreeGrafter"/>
</dbReference>
<protein>
    <recommendedName>
        <fullName evidence="18">Branched-chain-amino-acid aminotransferase</fullName>
        <ecNumber evidence="18">2.6.1.42</ecNumber>
    </recommendedName>
</protein>
<evidence type="ECO:0000256" key="7">
    <source>
        <dbReference type="ARBA" id="ARBA00022605"/>
    </source>
</evidence>
<comment type="catalytic activity">
    <reaction evidence="12">
        <text>L-isoleucine + 2-oxoglutarate = (S)-3-methyl-2-oxopentanoate + L-glutamate</text>
        <dbReference type="Rhea" id="RHEA:24801"/>
        <dbReference type="ChEBI" id="CHEBI:16810"/>
        <dbReference type="ChEBI" id="CHEBI:29985"/>
        <dbReference type="ChEBI" id="CHEBI:35146"/>
        <dbReference type="ChEBI" id="CHEBI:58045"/>
        <dbReference type="EC" id="2.6.1.42"/>
    </reaction>
    <physiologicalReaction direction="left-to-right" evidence="12">
        <dbReference type="Rhea" id="RHEA:24802"/>
    </physiologicalReaction>
</comment>
<reference evidence="19" key="1">
    <citation type="submission" date="2022-06" db="EMBL/GenBank/DDBJ databases">
        <authorList>
            <person name="Andreotti S."/>
            <person name="Wyler E."/>
        </authorList>
    </citation>
    <scope>NUCLEOTIDE SEQUENCE</scope>
</reference>
<dbReference type="InterPro" id="IPR005786">
    <property type="entry name" value="B_amino_transII"/>
</dbReference>
<gene>
    <name evidence="19" type="primary">Bcat1</name>
    <name evidence="19" type="ORF">PHOROB_LOCUS17013</name>
</gene>
<keyword evidence="20" id="KW-1185">Reference proteome</keyword>
<dbReference type="Proteomes" id="UP001152836">
    <property type="component" value="Unassembled WGS sequence"/>
</dbReference>
<dbReference type="AlphaFoldDB" id="A0AAV0ADH4"/>
<dbReference type="CDD" id="cd01557">
    <property type="entry name" value="BCAT_beta_family"/>
    <property type="match status" value="1"/>
</dbReference>
<dbReference type="SUPFAM" id="SSF56752">
    <property type="entry name" value="D-aminoacid aminotransferase-like PLP-dependent enzymes"/>
    <property type="match status" value="1"/>
</dbReference>
<sequence>MLQRLRSSLCRVPAGASPFRPPVPATRSSSPGLAGFAVRHALPRARSFVMACLPPATAALARQDCSNGCSVPFAGDSGPQVAETFRAKDLIITPATVLKEKPDPDTLVFGASFTDHMLTVEWSLASGWEKPHIKPFENLSIHPAASVLHYAVELFEGLKAFRGVDNKIRLFRPELNMNRMCRSALRATLPVFDKEELLECIRQLIQIDQEWVPYSTSASLYIRPTFIGTEPSLGVKKPSRALLFVVLSPVGPYFSSGTFKPVSLWANPKYVRAWKGGTGDCKMGGNYGASLLAQCEAMENGCQQVLWLYGKDDQITEVGTMNLFLYWINEDGEEELATPPLDGIILPGVTRQSILELAQQWGEFKVCERYLTMDDLTTALEGNRVKEMFGSGTACVVCPVSDILYKGQMLHIPTMENGPKLASRILGMLADIQHFGVRGGRIRSSWPSDMLQKNLRLAWAT</sequence>
<evidence type="ECO:0000256" key="10">
    <source>
        <dbReference type="ARBA" id="ARBA00023098"/>
    </source>
</evidence>
<evidence type="ECO:0000256" key="4">
    <source>
        <dbReference type="ARBA" id="ARBA00011738"/>
    </source>
</evidence>
<dbReference type="NCBIfam" id="NF009897">
    <property type="entry name" value="PRK13357.1"/>
    <property type="match status" value="1"/>
</dbReference>
<comment type="function">
    <text evidence="15">Catalyzes the first reaction in the catabolism of the essential branched chain amino acids leucine, isoleucine, and valine.</text>
</comment>
<keyword evidence="9 17" id="KW-0663">Pyridoxal phosphate</keyword>
<evidence type="ECO:0000256" key="18">
    <source>
        <dbReference type="RuleBase" id="RU004517"/>
    </source>
</evidence>
<dbReference type="EC" id="2.6.1.42" evidence="18"/>
<comment type="similarity">
    <text evidence="3 16">Belongs to the class-IV pyridoxal-phosphate-dependent aminotransferase family.</text>
</comment>
<evidence type="ECO:0000256" key="3">
    <source>
        <dbReference type="ARBA" id="ARBA00009320"/>
    </source>
</evidence>
<dbReference type="InterPro" id="IPR043131">
    <property type="entry name" value="BCAT-like_N"/>
</dbReference>
<evidence type="ECO:0000256" key="17">
    <source>
        <dbReference type="RuleBase" id="RU004516"/>
    </source>
</evidence>
<evidence type="ECO:0000256" key="16">
    <source>
        <dbReference type="RuleBase" id="RU004106"/>
    </source>
</evidence>
<dbReference type="PROSITE" id="PS00770">
    <property type="entry name" value="AA_TRANSFER_CLASS_4"/>
    <property type="match status" value="1"/>
</dbReference>
<evidence type="ECO:0000256" key="14">
    <source>
        <dbReference type="ARBA" id="ARBA00052295"/>
    </source>
</evidence>
<accession>A0AAV0ADH4</accession>
<dbReference type="GO" id="GO:0006629">
    <property type="term" value="P:lipid metabolic process"/>
    <property type="evidence" value="ECO:0007669"/>
    <property type="project" value="UniProtKB-KW"/>
</dbReference>
<evidence type="ECO:0000256" key="8">
    <source>
        <dbReference type="ARBA" id="ARBA00022679"/>
    </source>
</evidence>
<dbReference type="Pfam" id="PF01063">
    <property type="entry name" value="Aminotran_4"/>
    <property type="match status" value="1"/>
</dbReference>
<dbReference type="NCBIfam" id="TIGR01123">
    <property type="entry name" value="ilvE_II"/>
    <property type="match status" value="1"/>
</dbReference>
<dbReference type="Gene3D" id="3.20.10.10">
    <property type="entry name" value="D-amino Acid Aminotransferase, subunit A, domain 2"/>
    <property type="match status" value="1"/>
</dbReference>
<dbReference type="FunFam" id="3.30.470.10:FF:000002">
    <property type="entry name" value="Branched-chain-amino-acid aminotransferase"/>
    <property type="match status" value="1"/>
</dbReference>
<dbReference type="InterPro" id="IPR033939">
    <property type="entry name" value="BCAT_family"/>
</dbReference>
<name>A0AAV0ADH4_PHORO</name>
<keyword evidence="7 18" id="KW-0028">Amino-acid biosynthesis</keyword>
<organism evidence="19 20">
    <name type="scientific">Phodopus roborovskii</name>
    <name type="common">Roborovski's desert hamster</name>
    <name type="synonym">Cricetulus roborovskii</name>
    <dbReference type="NCBI Taxonomy" id="109678"/>
    <lineage>
        <taxon>Eukaryota</taxon>
        <taxon>Metazoa</taxon>
        <taxon>Chordata</taxon>
        <taxon>Craniata</taxon>
        <taxon>Vertebrata</taxon>
        <taxon>Euteleostomi</taxon>
        <taxon>Mammalia</taxon>
        <taxon>Eutheria</taxon>
        <taxon>Euarchontoglires</taxon>
        <taxon>Glires</taxon>
        <taxon>Rodentia</taxon>
        <taxon>Myomorpha</taxon>
        <taxon>Muroidea</taxon>
        <taxon>Cricetidae</taxon>
        <taxon>Cricetinae</taxon>
        <taxon>Phodopus</taxon>
    </lineage>
</organism>
<evidence type="ECO:0000256" key="2">
    <source>
        <dbReference type="ARBA" id="ARBA00004496"/>
    </source>
</evidence>
<dbReference type="FunFam" id="3.20.10.10:FF:000005">
    <property type="entry name" value="Branched-chain-amino-acid aminotransferase"/>
    <property type="match status" value="1"/>
</dbReference>
<comment type="cofactor">
    <cofactor evidence="1 17">
        <name>pyridoxal 5'-phosphate</name>
        <dbReference type="ChEBI" id="CHEBI:597326"/>
    </cofactor>
</comment>
<keyword evidence="8 18" id="KW-0808">Transferase</keyword>
<comment type="caution">
    <text evidence="19">The sequence shown here is derived from an EMBL/GenBank/DDBJ whole genome shotgun (WGS) entry which is preliminary data.</text>
</comment>
<evidence type="ECO:0000256" key="5">
    <source>
        <dbReference type="ARBA" id="ARBA00022490"/>
    </source>
</evidence>
<comment type="catalytic activity">
    <reaction evidence="14">
        <text>L-leucine + 2-oxoglutarate = 4-methyl-2-oxopentanoate + L-glutamate</text>
        <dbReference type="Rhea" id="RHEA:18321"/>
        <dbReference type="ChEBI" id="CHEBI:16810"/>
        <dbReference type="ChEBI" id="CHEBI:17865"/>
        <dbReference type="ChEBI" id="CHEBI:29985"/>
        <dbReference type="ChEBI" id="CHEBI:57427"/>
        <dbReference type="EC" id="2.6.1.42"/>
    </reaction>
    <physiologicalReaction direction="left-to-right" evidence="14">
        <dbReference type="Rhea" id="RHEA:18322"/>
    </physiologicalReaction>
</comment>
<dbReference type="PANTHER" id="PTHR11825">
    <property type="entry name" value="SUBGROUP IIII AMINOTRANSFERASE"/>
    <property type="match status" value="1"/>
</dbReference>